<comment type="caution">
    <text evidence="2">The sequence shown here is derived from an EMBL/GenBank/DDBJ whole genome shotgun (WGS) entry which is preliminary data.</text>
</comment>
<evidence type="ECO:0000256" key="1">
    <source>
        <dbReference type="SAM" id="MobiDB-lite"/>
    </source>
</evidence>
<sequence length="125" mass="14192">MNWASSFQILEFYCWSFQEHLSPMPVTAFVPHPDSVDDTSYFVSRFSESLTARDNDQNSSDPDSDTTDSFLNSEGHEKLDDCADLVEFDTSPLDLSLMIFFQGNPVVIDVMLDNKVLPHLVGWFS</sequence>
<protein>
    <submittedName>
        <fullName evidence="2">Uncharacterized protein</fullName>
    </submittedName>
</protein>
<feature type="region of interest" description="Disordered" evidence="1">
    <location>
        <begin position="50"/>
        <end position="74"/>
    </location>
</feature>
<keyword evidence="3" id="KW-1185">Reference proteome</keyword>
<evidence type="ECO:0000313" key="2">
    <source>
        <dbReference type="EMBL" id="KAK1397875.1"/>
    </source>
</evidence>
<reference evidence="2" key="2">
    <citation type="submission" date="2023-05" db="EMBL/GenBank/DDBJ databases">
        <authorList>
            <person name="Schelkunov M.I."/>
        </authorList>
    </citation>
    <scope>NUCLEOTIDE SEQUENCE</scope>
    <source>
        <strain evidence="2">Hsosn_3</strain>
        <tissue evidence="2">Leaf</tissue>
    </source>
</reference>
<reference evidence="2" key="1">
    <citation type="submission" date="2023-02" db="EMBL/GenBank/DDBJ databases">
        <title>Genome of toxic invasive species Heracleum sosnowskyi carries increased number of genes despite the absence of recent whole-genome duplications.</title>
        <authorList>
            <person name="Schelkunov M."/>
            <person name="Shtratnikova V."/>
            <person name="Makarenko M."/>
            <person name="Klepikova A."/>
            <person name="Omelchenko D."/>
            <person name="Novikova G."/>
            <person name="Obukhova E."/>
            <person name="Bogdanov V."/>
            <person name="Penin A."/>
            <person name="Logacheva M."/>
        </authorList>
    </citation>
    <scope>NUCLEOTIDE SEQUENCE</scope>
    <source>
        <strain evidence="2">Hsosn_3</strain>
        <tissue evidence="2">Leaf</tissue>
    </source>
</reference>
<dbReference type="Proteomes" id="UP001237642">
    <property type="component" value="Unassembled WGS sequence"/>
</dbReference>
<proteinExistence type="predicted"/>
<name>A0AAD8N145_9APIA</name>
<gene>
    <name evidence="2" type="ORF">POM88_007738</name>
</gene>
<dbReference type="EMBL" id="JAUIZM010000002">
    <property type="protein sequence ID" value="KAK1397875.1"/>
    <property type="molecule type" value="Genomic_DNA"/>
</dbReference>
<accession>A0AAD8N145</accession>
<organism evidence="2 3">
    <name type="scientific">Heracleum sosnowskyi</name>
    <dbReference type="NCBI Taxonomy" id="360622"/>
    <lineage>
        <taxon>Eukaryota</taxon>
        <taxon>Viridiplantae</taxon>
        <taxon>Streptophyta</taxon>
        <taxon>Embryophyta</taxon>
        <taxon>Tracheophyta</taxon>
        <taxon>Spermatophyta</taxon>
        <taxon>Magnoliopsida</taxon>
        <taxon>eudicotyledons</taxon>
        <taxon>Gunneridae</taxon>
        <taxon>Pentapetalae</taxon>
        <taxon>asterids</taxon>
        <taxon>campanulids</taxon>
        <taxon>Apiales</taxon>
        <taxon>Apiaceae</taxon>
        <taxon>Apioideae</taxon>
        <taxon>apioid superclade</taxon>
        <taxon>Tordylieae</taxon>
        <taxon>Tordyliinae</taxon>
        <taxon>Heracleum</taxon>
    </lineage>
</organism>
<evidence type="ECO:0000313" key="3">
    <source>
        <dbReference type="Proteomes" id="UP001237642"/>
    </source>
</evidence>
<dbReference type="AlphaFoldDB" id="A0AAD8N145"/>